<evidence type="ECO:0000256" key="1">
    <source>
        <dbReference type="SAM" id="Phobius"/>
    </source>
</evidence>
<keyword evidence="1" id="KW-1133">Transmembrane helix</keyword>
<dbReference type="EMBL" id="FOYX01000001">
    <property type="protein sequence ID" value="SFR64144.1"/>
    <property type="molecule type" value="Genomic_DNA"/>
</dbReference>
<gene>
    <name evidence="2" type="ORF">SAMN04488010_1444</name>
</gene>
<sequence>MKKLDFDFIPLGISIILILVSLVMISTSNYALSLKHYIGIGCVIISTYFYFKNRMTYYVVYGITLLVGIFGLLDFYYSTFKVGLGSFGINPISAGLLILHIALVFQIVDKLDSNK</sequence>
<keyword evidence="1" id="KW-0812">Transmembrane</keyword>
<organism evidence="2 3">
    <name type="scientific">Maribacter stanieri</name>
    <dbReference type="NCBI Taxonomy" id="440514"/>
    <lineage>
        <taxon>Bacteria</taxon>
        <taxon>Pseudomonadati</taxon>
        <taxon>Bacteroidota</taxon>
        <taxon>Flavobacteriia</taxon>
        <taxon>Flavobacteriales</taxon>
        <taxon>Flavobacteriaceae</taxon>
        <taxon>Maribacter</taxon>
    </lineage>
</organism>
<keyword evidence="3" id="KW-1185">Reference proteome</keyword>
<evidence type="ECO:0000313" key="2">
    <source>
        <dbReference type="EMBL" id="SFR64144.1"/>
    </source>
</evidence>
<keyword evidence="1" id="KW-0472">Membrane</keyword>
<evidence type="ECO:0000313" key="3">
    <source>
        <dbReference type="Proteomes" id="UP000199462"/>
    </source>
</evidence>
<proteinExistence type="predicted"/>
<dbReference type="AlphaFoldDB" id="A0A1I6IBZ2"/>
<feature type="transmembrane region" description="Helical" evidence="1">
    <location>
        <begin position="7"/>
        <end position="28"/>
    </location>
</feature>
<protein>
    <submittedName>
        <fullName evidence="2">Uncharacterized protein</fullName>
    </submittedName>
</protein>
<reference evidence="3" key="1">
    <citation type="submission" date="2016-10" db="EMBL/GenBank/DDBJ databases">
        <authorList>
            <person name="Varghese N."/>
            <person name="Submissions S."/>
        </authorList>
    </citation>
    <scope>NUCLEOTIDE SEQUENCE [LARGE SCALE GENOMIC DNA]</scope>
    <source>
        <strain evidence="3">DSM 19891</strain>
    </source>
</reference>
<accession>A0A1I6IBZ2</accession>
<dbReference type="STRING" id="440514.SAMN04488010_1444"/>
<feature type="transmembrane region" description="Helical" evidence="1">
    <location>
        <begin position="89"/>
        <end position="108"/>
    </location>
</feature>
<name>A0A1I6IBZ2_9FLAO</name>
<feature type="transmembrane region" description="Helical" evidence="1">
    <location>
        <begin position="58"/>
        <end position="77"/>
    </location>
</feature>
<dbReference type="Proteomes" id="UP000199462">
    <property type="component" value="Unassembled WGS sequence"/>
</dbReference>
<dbReference type="RefSeq" id="WP_091902439.1">
    <property type="nucleotide sequence ID" value="NZ_CANMGB010000001.1"/>
</dbReference>